<evidence type="ECO:0000313" key="2">
    <source>
        <dbReference type="Proteomes" id="UP001558652"/>
    </source>
</evidence>
<accession>A0ABD0YAX0</accession>
<name>A0ABD0YAX0_9HEMI</name>
<evidence type="ECO:0000313" key="1">
    <source>
        <dbReference type="EMBL" id="KAL1116178.1"/>
    </source>
</evidence>
<proteinExistence type="predicted"/>
<organism evidence="1 2">
    <name type="scientific">Ranatra chinensis</name>
    <dbReference type="NCBI Taxonomy" id="642074"/>
    <lineage>
        <taxon>Eukaryota</taxon>
        <taxon>Metazoa</taxon>
        <taxon>Ecdysozoa</taxon>
        <taxon>Arthropoda</taxon>
        <taxon>Hexapoda</taxon>
        <taxon>Insecta</taxon>
        <taxon>Pterygota</taxon>
        <taxon>Neoptera</taxon>
        <taxon>Paraneoptera</taxon>
        <taxon>Hemiptera</taxon>
        <taxon>Heteroptera</taxon>
        <taxon>Panheteroptera</taxon>
        <taxon>Nepomorpha</taxon>
        <taxon>Nepidae</taxon>
        <taxon>Ranatrinae</taxon>
        <taxon>Ranatra</taxon>
    </lineage>
</organism>
<keyword evidence="2" id="KW-1185">Reference proteome</keyword>
<comment type="caution">
    <text evidence="1">The sequence shown here is derived from an EMBL/GenBank/DDBJ whole genome shotgun (WGS) entry which is preliminary data.</text>
</comment>
<dbReference type="Proteomes" id="UP001558652">
    <property type="component" value="Unassembled WGS sequence"/>
</dbReference>
<dbReference type="EMBL" id="JBFDAA010000018">
    <property type="protein sequence ID" value="KAL1116178.1"/>
    <property type="molecule type" value="Genomic_DNA"/>
</dbReference>
<gene>
    <name evidence="1" type="ORF">AAG570_005673</name>
</gene>
<protein>
    <submittedName>
        <fullName evidence="1">Uncharacterized protein</fullName>
    </submittedName>
</protein>
<dbReference type="AlphaFoldDB" id="A0ABD0YAX0"/>
<reference evidence="1 2" key="1">
    <citation type="submission" date="2024-07" db="EMBL/GenBank/DDBJ databases">
        <title>Chromosome-level genome assembly of the water stick insect Ranatra chinensis (Heteroptera: Nepidae).</title>
        <authorList>
            <person name="Liu X."/>
        </authorList>
    </citation>
    <scope>NUCLEOTIDE SEQUENCE [LARGE SCALE GENOMIC DNA]</scope>
    <source>
        <strain evidence="1">Cailab_2021Rc</strain>
        <tissue evidence="1">Muscle</tissue>
    </source>
</reference>
<sequence length="250" mass="28080">MAFKRRNMFYQNKKWETTGIASCSGRKCFGARTPSSAEWLSVITVQLTLTKHVLPEQEAGDNGNWTVELMMLPVVFLGQKTEAAPCGHEDGREPEEYAVEHVSALGRHVPLERLWVITVQPVLLGSKRRNIFYQNKKQKTTEIVEHVSALGRHLQLERLRVIAAQLISFKDGFSSKLFSGECKDALYRVLAKGQNFGPLLGDWTKALENLGVTISGEQEVSDIISRAFANTKQLIAMEMQRSDLSYPEVA</sequence>